<evidence type="ECO:0000259" key="7">
    <source>
        <dbReference type="PROSITE" id="PS50929"/>
    </source>
</evidence>
<sequence>MDRDPVAFAWRTAPRQHAAAIVTAVGLGGPLVGLGLMLLRDLVDDLLGGRDPSERANFLHLHLPLPDRLGGGILTLVRGWPLADGMLAAWALGGLAAIALALAGLGWVVGRLCFAAQGHAVRHLRERATAAILGSGPAGREEARALAAQVGEGLRSVDGLLAVGILVPALAGGAALLAAAVAAVVAPRLVAAAAVGLVAITLARLLLLARGRRRATLRGQEAEAIALALGDLVRRLPAVRAHGTGSFETARLGHAATAARRALARAELALARARAPALALTVLLPTTVIATALWRGEGPGVSAGGLAALLGALTLAASLIATLLRQGELRQAALPAFREIARLVAALEGRARNARRTGPFLPLPAEGALVLSGVAAYDPASGERLTGLDFALTLPAHVAIVGPPGSGGRVLAALFTGQLEPTVGAVTYAGTDLRRTDPAERARRLAYVGGEPVLMAGSLLQNLLYGDLAFADGTVPDAAAEAPPPQAAHLEERLVEALTVTGLNRLVYARGLANQVARTLDPATVAAIVETRIALREALAREGAAHLIESFDPGRYNRQATVGENLLFGEPVGATFSEAQLAGHPFTRAVLEAEGLTRPMAEMGLSIARASAEIFSDLPDDHPLFEDFSLFPASERGFFEDLVARQPEATGWRRGPAGQRDRARLIGLSLRYSEIRHRFGLIDDAFEGRLVAARRTFASLLPASLRHAVEFYDPDQVTAAASLEENLLFGRIAQGEAGAGARVRTLMRQVLAERGLERTVYRLGLASRVDPRAAESSLATREGAFSPAERVAIDIARCLVRRPDLMVIGIPLEERGPAEIQAGLTRLRAACAGRGLVVCLPDERGLPPDRPFDLVLRTERNTVVGTADAPPARPEAAPGEPLAAAGGAALG</sequence>
<dbReference type="GO" id="GO:0016887">
    <property type="term" value="F:ATP hydrolysis activity"/>
    <property type="evidence" value="ECO:0007669"/>
    <property type="project" value="InterPro"/>
</dbReference>
<keyword evidence="8" id="KW-0067">ATP-binding</keyword>
<dbReference type="GO" id="GO:0005886">
    <property type="term" value="C:plasma membrane"/>
    <property type="evidence" value="ECO:0007669"/>
    <property type="project" value="UniProtKB-SubCell"/>
</dbReference>
<dbReference type="EMBL" id="SACP01000017">
    <property type="protein sequence ID" value="RVU16163.1"/>
    <property type="molecule type" value="Genomic_DNA"/>
</dbReference>
<comment type="caution">
    <text evidence="8">The sequence shown here is derived from an EMBL/GenBank/DDBJ whole genome shotgun (WGS) entry which is preliminary data.</text>
</comment>
<proteinExistence type="predicted"/>
<dbReference type="SUPFAM" id="SSF52540">
    <property type="entry name" value="P-loop containing nucleoside triphosphate hydrolases"/>
    <property type="match status" value="1"/>
</dbReference>
<gene>
    <name evidence="8" type="ORF">EOE48_17565</name>
</gene>
<evidence type="ECO:0000313" key="9">
    <source>
        <dbReference type="Proteomes" id="UP000286997"/>
    </source>
</evidence>
<evidence type="ECO:0000256" key="4">
    <source>
        <dbReference type="ARBA" id="ARBA00023136"/>
    </source>
</evidence>
<keyword evidence="4 6" id="KW-0472">Membrane</keyword>
<keyword evidence="3 6" id="KW-1133">Transmembrane helix</keyword>
<dbReference type="PANTHER" id="PTHR24221">
    <property type="entry name" value="ATP-BINDING CASSETTE SUB-FAMILY B"/>
    <property type="match status" value="1"/>
</dbReference>
<dbReference type="InterPro" id="IPR003439">
    <property type="entry name" value="ABC_transporter-like_ATP-bd"/>
</dbReference>
<feature type="transmembrane region" description="Helical" evidence="6">
    <location>
        <begin position="189"/>
        <end position="209"/>
    </location>
</feature>
<dbReference type="Pfam" id="PF00005">
    <property type="entry name" value="ABC_tran"/>
    <property type="match status" value="1"/>
</dbReference>
<dbReference type="SUPFAM" id="SSF90123">
    <property type="entry name" value="ABC transporter transmembrane region"/>
    <property type="match status" value="1"/>
</dbReference>
<keyword evidence="2 6" id="KW-0812">Transmembrane</keyword>
<feature type="transmembrane region" description="Helical" evidence="6">
    <location>
        <begin position="18"/>
        <end position="39"/>
    </location>
</feature>
<feature type="transmembrane region" description="Helical" evidence="6">
    <location>
        <begin position="160"/>
        <end position="183"/>
    </location>
</feature>
<evidence type="ECO:0000256" key="6">
    <source>
        <dbReference type="SAM" id="Phobius"/>
    </source>
</evidence>
<dbReference type="PANTHER" id="PTHR24221:SF654">
    <property type="entry name" value="ATP-BINDING CASSETTE SUB-FAMILY B MEMBER 6"/>
    <property type="match status" value="1"/>
</dbReference>
<name>A0A3S2V832_9HYPH</name>
<dbReference type="InterPro" id="IPR039421">
    <property type="entry name" value="Type_1_exporter"/>
</dbReference>
<evidence type="ECO:0000256" key="2">
    <source>
        <dbReference type="ARBA" id="ARBA00022692"/>
    </source>
</evidence>
<evidence type="ECO:0000256" key="1">
    <source>
        <dbReference type="ARBA" id="ARBA00004651"/>
    </source>
</evidence>
<dbReference type="InterPro" id="IPR036640">
    <property type="entry name" value="ABC1_TM_sf"/>
</dbReference>
<evidence type="ECO:0000313" key="8">
    <source>
        <dbReference type="EMBL" id="RVU16163.1"/>
    </source>
</evidence>
<dbReference type="PROSITE" id="PS50929">
    <property type="entry name" value="ABC_TM1F"/>
    <property type="match status" value="1"/>
</dbReference>
<dbReference type="Gene3D" id="3.40.50.300">
    <property type="entry name" value="P-loop containing nucleotide triphosphate hydrolases"/>
    <property type="match status" value="2"/>
</dbReference>
<feature type="transmembrane region" description="Helical" evidence="6">
    <location>
        <begin position="87"/>
        <end position="109"/>
    </location>
</feature>
<dbReference type="GO" id="GO:0140359">
    <property type="term" value="F:ABC-type transporter activity"/>
    <property type="evidence" value="ECO:0007669"/>
    <property type="project" value="InterPro"/>
</dbReference>
<feature type="transmembrane region" description="Helical" evidence="6">
    <location>
        <begin position="300"/>
        <end position="324"/>
    </location>
</feature>
<dbReference type="Gene3D" id="1.20.1560.10">
    <property type="entry name" value="ABC transporter type 1, transmembrane domain"/>
    <property type="match status" value="1"/>
</dbReference>
<accession>A0A3S2V832</accession>
<feature type="transmembrane region" description="Helical" evidence="6">
    <location>
        <begin position="275"/>
        <end position="294"/>
    </location>
</feature>
<reference evidence="8 9" key="1">
    <citation type="submission" date="2019-01" db="EMBL/GenBank/DDBJ databases">
        <authorList>
            <person name="Chen W.-M."/>
        </authorList>
    </citation>
    <scope>NUCLEOTIDE SEQUENCE [LARGE SCALE GENOMIC DNA]</scope>
    <source>
        <strain evidence="8 9">TER-1</strain>
    </source>
</reference>
<keyword evidence="8" id="KW-0547">Nucleotide-binding</keyword>
<feature type="region of interest" description="Disordered" evidence="5">
    <location>
        <begin position="865"/>
        <end position="891"/>
    </location>
</feature>
<dbReference type="RefSeq" id="WP_127731485.1">
    <property type="nucleotide sequence ID" value="NZ_SACP01000017.1"/>
</dbReference>
<evidence type="ECO:0000256" key="5">
    <source>
        <dbReference type="SAM" id="MobiDB-lite"/>
    </source>
</evidence>
<dbReference type="AlphaFoldDB" id="A0A3S2V832"/>
<dbReference type="GO" id="GO:0005524">
    <property type="term" value="F:ATP binding"/>
    <property type="evidence" value="ECO:0007669"/>
    <property type="project" value="UniProtKB-KW"/>
</dbReference>
<feature type="domain" description="ABC transmembrane type-1" evidence="7">
    <location>
        <begin position="34"/>
        <end position="332"/>
    </location>
</feature>
<organism evidence="8 9">
    <name type="scientific">Methylobacterium oryzihabitans</name>
    <dbReference type="NCBI Taxonomy" id="2499852"/>
    <lineage>
        <taxon>Bacteria</taxon>
        <taxon>Pseudomonadati</taxon>
        <taxon>Pseudomonadota</taxon>
        <taxon>Alphaproteobacteria</taxon>
        <taxon>Hyphomicrobiales</taxon>
        <taxon>Methylobacteriaceae</taxon>
        <taxon>Methylobacterium</taxon>
    </lineage>
</organism>
<comment type="subcellular location">
    <subcellularLocation>
        <location evidence="1">Cell membrane</location>
        <topology evidence="1">Multi-pass membrane protein</topology>
    </subcellularLocation>
</comment>
<dbReference type="Proteomes" id="UP000286997">
    <property type="component" value="Unassembled WGS sequence"/>
</dbReference>
<feature type="compositionally biased region" description="Low complexity" evidence="5">
    <location>
        <begin position="874"/>
        <end position="891"/>
    </location>
</feature>
<keyword evidence="9" id="KW-1185">Reference proteome</keyword>
<protein>
    <submittedName>
        <fullName evidence="8">ATP-binding cassette domain-containing protein</fullName>
    </submittedName>
</protein>
<dbReference type="InterPro" id="IPR011527">
    <property type="entry name" value="ABC1_TM_dom"/>
</dbReference>
<dbReference type="GO" id="GO:0034040">
    <property type="term" value="F:ATPase-coupled lipid transmembrane transporter activity"/>
    <property type="evidence" value="ECO:0007669"/>
    <property type="project" value="TreeGrafter"/>
</dbReference>
<dbReference type="OrthoDB" id="9760920at2"/>
<evidence type="ECO:0000256" key="3">
    <source>
        <dbReference type="ARBA" id="ARBA00022989"/>
    </source>
</evidence>
<dbReference type="InterPro" id="IPR027417">
    <property type="entry name" value="P-loop_NTPase"/>
</dbReference>